<feature type="compositionally biased region" description="Acidic residues" evidence="1">
    <location>
        <begin position="895"/>
        <end position="904"/>
    </location>
</feature>
<proteinExistence type="predicted"/>
<evidence type="ECO:0000256" key="1">
    <source>
        <dbReference type="SAM" id="MobiDB-lite"/>
    </source>
</evidence>
<dbReference type="HOGENOM" id="CLU_007603_0_0_1"/>
<dbReference type="eggNOG" id="ENOG502TKFB">
    <property type="taxonomic scope" value="Eukaryota"/>
</dbReference>
<dbReference type="EMBL" id="GL377307">
    <property type="protein sequence ID" value="EFI96336.1"/>
    <property type="molecule type" value="Genomic_DNA"/>
</dbReference>
<evidence type="ECO:0000313" key="2">
    <source>
        <dbReference type="EMBL" id="EFI96336.1"/>
    </source>
</evidence>
<feature type="compositionally biased region" description="Basic and acidic residues" evidence="1">
    <location>
        <begin position="816"/>
        <end position="825"/>
    </location>
</feature>
<dbReference type="InterPro" id="IPR040227">
    <property type="entry name" value="Nibrin-rel"/>
</dbReference>
<protein>
    <recommendedName>
        <fullName evidence="4">FHA domain-containing protein</fullName>
    </recommendedName>
</protein>
<name>D8Q716_SCHCM</name>
<dbReference type="InterPro" id="IPR008984">
    <property type="entry name" value="SMAD_FHA_dom_sf"/>
</dbReference>
<keyword evidence="3" id="KW-1185">Reference proteome</keyword>
<feature type="compositionally biased region" description="Basic and acidic residues" evidence="1">
    <location>
        <begin position="514"/>
        <end position="535"/>
    </location>
</feature>
<evidence type="ECO:0008006" key="4">
    <source>
        <dbReference type="Google" id="ProtNLM"/>
    </source>
</evidence>
<sequence>MWVLAGPFDGDTKDEFPEFKRKLLKPNNKYTFGRKEKTDLWVNCSRVSAAHAEISVGAFKGKSVSNISSKPDLFLRSIRDKGKAVVVDRDGEKVSVEQGTKFALQPGDIIPIKGKNEIRIEWEPLACYYDSKLNPEKPPVEDCSALGIHLVTSTTEQDDAPTHYISPELRPSSSAAIALASVAALVTPEWLFEVIRLGKLPRKASGEDPSLEYTFRLPSASNYRPPYGSSVSSDLKNDHFWTRNEARPVLLSGYKALCVTEREPSIANLRTAMRKAGGEFTSFLLGKDAGRAERFRKSLSSLQSKEAEHKLVIADVEDIKTAISEEEWDELHAVAAEFAFPMHSSVAVIEAIITMNASTLDTLGLTQQGSSLPDAMESSLPDVVPNTHPDEPSLLTETYTASSQPRRRLVRRANSQEPTAPPAPPAGGTQEPDPSPPRPRRTLTRRANAVLTGLEDADAMAQTDPSSAKPSSATMQSGSLIPPTPGRSSRLKRRARAGSASDDEIGMLFTMPKAPEDEPPLKKFKDLFDESDPSKVADAPYFESGTRETQSQTQPGSSAASQDTQVRTRRVLNAVPEEEEEGIQTQTTGPGVLAGAKRKASAVESAAIEEDGSPAAPPSQVKKCAVEANAIRRSPSVSVASNQAQVPGRSPKKPGAPAGRPDTDAAFLKALASTKRGKRAEDEFDREFNNLRISKPDLDARLEEEEVEWKVLQDFGDDGDLRGNFMTVVEIDVYADRAPFLPVQQRSADPRWAGRPNFKKFKKVTRDVQRPKIELVPTTGDGDAWEASQSQNDADFTFPYEEKKPARRGKAPVKRSQPEEVRYVEISDDDEGEAKKMESDEVEEAPQPPPSRARSTRSRSASVQPATRSQSRAGTQSSRAPRKAANQAAPLFLLDSDEDEDEDGSMTLPSTAETLRSRTTAKRKRATQASDSDGDGPARRPATRTRRR</sequence>
<dbReference type="OMA" id="WEPNEER"/>
<dbReference type="Gene3D" id="2.60.200.20">
    <property type="match status" value="1"/>
</dbReference>
<feature type="region of interest" description="Disordered" evidence="1">
    <location>
        <begin position="772"/>
        <end position="948"/>
    </location>
</feature>
<dbReference type="GO" id="GO:0000724">
    <property type="term" value="P:double-strand break repair via homologous recombination"/>
    <property type="evidence" value="ECO:0007669"/>
    <property type="project" value="TreeGrafter"/>
</dbReference>
<dbReference type="SUPFAM" id="SSF49879">
    <property type="entry name" value="SMAD/FHA domain"/>
    <property type="match status" value="1"/>
</dbReference>
<dbReference type="RefSeq" id="XP_003031239.1">
    <property type="nucleotide sequence ID" value="XM_003031193.1"/>
</dbReference>
<dbReference type="PANTHER" id="PTHR12162:SF0">
    <property type="entry name" value="NIBRIN"/>
    <property type="match status" value="1"/>
</dbReference>
<feature type="region of interest" description="Disordered" evidence="1">
    <location>
        <begin position="368"/>
        <end position="441"/>
    </location>
</feature>
<dbReference type="GO" id="GO:0030870">
    <property type="term" value="C:Mre11 complex"/>
    <property type="evidence" value="ECO:0007669"/>
    <property type="project" value="InterPro"/>
</dbReference>
<feature type="compositionally biased region" description="Polar residues" evidence="1">
    <location>
        <begin position="463"/>
        <end position="479"/>
    </location>
</feature>
<dbReference type="AlphaFoldDB" id="D8Q716"/>
<dbReference type="InParanoid" id="D8Q716"/>
<organism evidence="3">
    <name type="scientific">Schizophyllum commune (strain H4-8 / FGSC 9210)</name>
    <name type="common">Split gill fungus</name>
    <dbReference type="NCBI Taxonomy" id="578458"/>
    <lineage>
        <taxon>Eukaryota</taxon>
        <taxon>Fungi</taxon>
        <taxon>Dikarya</taxon>
        <taxon>Basidiomycota</taxon>
        <taxon>Agaricomycotina</taxon>
        <taxon>Agaricomycetes</taxon>
        <taxon>Agaricomycetidae</taxon>
        <taxon>Agaricales</taxon>
        <taxon>Schizophyllaceae</taxon>
        <taxon>Schizophyllum</taxon>
    </lineage>
</organism>
<gene>
    <name evidence="2" type="ORF">SCHCODRAFT_109595</name>
</gene>
<feature type="region of interest" description="Disordered" evidence="1">
    <location>
        <begin position="635"/>
        <end position="663"/>
    </location>
</feature>
<dbReference type="GeneID" id="9592501"/>
<dbReference type="GO" id="GO:0003684">
    <property type="term" value="F:damaged DNA binding"/>
    <property type="evidence" value="ECO:0007669"/>
    <property type="project" value="TreeGrafter"/>
</dbReference>
<feature type="compositionally biased region" description="Polar residues" evidence="1">
    <location>
        <begin position="863"/>
        <end position="879"/>
    </location>
</feature>
<feature type="compositionally biased region" description="Polar residues" evidence="1">
    <location>
        <begin position="635"/>
        <end position="645"/>
    </location>
</feature>
<dbReference type="KEGG" id="scm:SCHCO_02581692"/>
<accession>D8Q716</accession>
<feature type="compositionally biased region" description="Polar residues" evidence="1">
    <location>
        <begin position="395"/>
        <end position="404"/>
    </location>
</feature>
<dbReference type="OrthoDB" id="552194at2759"/>
<dbReference type="Proteomes" id="UP000007431">
    <property type="component" value="Unassembled WGS sequence"/>
</dbReference>
<feature type="region of interest" description="Disordered" evidence="1">
    <location>
        <begin position="453"/>
        <end position="622"/>
    </location>
</feature>
<dbReference type="VEuPathDB" id="FungiDB:SCHCODRAFT_02581692"/>
<reference evidence="2 3" key="1">
    <citation type="journal article" date="2010" name="Nat. Biotechnol.">
        <title>Genome sequence of the model mushroom Schizophyllum commune.</title>
        <authorList>
            <person name="Ohm R.A."/>
            <person name="de Jong J.F."/>
            <person name="Lugones L.G."/>
            <person name="Aerts A."/>
            <person name="Kothe E."/>
            <person name="Stajich J.E."/>
            <person name="de Vries R.P."/>
            <person name="Record E."/>
            <person name="Levasseur A."/>
            <person name="Baker S.E."/>
            <person name="Bartholomew K.A."/>
            <person name="Coutinho P.M."/>
            <person name="Erdmann S."/>
            <person name="Fowler T.J."/>
            <person name="Gathman A.C."/>
            <person name="Lombard V."/>
            <person name="Henrissat B."/>
            <person name="Knabe N."/>
            <person name="Kuees U."/>
            <person name="Lilly W.W."/>
            <person name="Lindquist E."/>
            <person name="Lucas S."/>
            <person name="Magnuson J.K."/>
            <person name="Piumi F."/>
            <person name="Raudaskoski M."/>
            <person name="Salamov A."/>
            <person name="Schmutz J."/>
            <person name="Schwarze F.W.M.R."/>
            <person name="vanKuyk P.A."/>
            <person name="Horton J.S."/>
            <person name="Grigoriev I.V."/>
            <person name="Woesten H.A.B."/>
        </authorList>
    </citation>
    <scope>NUCLEOTIDE SEQUENCE [LARGE SCALE GENOMIC DNA]</scope>
    <source>
        <strain evidence="3">H4-8 / FGSC 9210</strain>
    </source>
</reference>
<dbReference type="GO" id="GO:0007095">
    <property type="term" value="P:mitotic G2 DNA damage checkpoint signaling"/>
    <property type="evidence" value="ECO:0007669"/>
    <property type="project" value="InterPro"/>
</dbReference>
<feature type="non-terminal residue" evidence="2">
    <location>
        <position position="948"/>
    </location>
</feature>
<dbReference type="PANTHER" id="PTHR12162">
    <property type="entry name" value="NIBRIN-RELATED"/>
    <property type="match status" value="1"/>
</dbReference>
<feature type="compositionally biased region" description="Polar residues" evidence="1">
    <location>
        <begin position="547"/>
        <end position="565"/>
    </location>
</feature>
<evidence type="ECO:0000313" key="3">
    <source>
        <dbReference type="Proteomes" id="UP000007431"/>
    </source>
</evidence>